<dbReference type="OrthoDB" id="3796455at2759"/>
<dbReference type="EMBL" id="MU002146">
    <property type="protein sequence ID" value="KAF2789317.1"/>
    <property type="molecule type" value="Genomic_DNA"/>
</dbReference>
<evidence type="ECO:0000313" key="3">
    <source>
        <dbReference type="Proteomes" id="UP000799757"/>
    </source>
</evidence>
<feature type="compositionally biased region" description="Basic residues" evidence="1">
    <location>
        <begin position="138"/>
        <end position="151"/>
    </location>
</feature>
<feature type="compositionally biased region" description="Basic and acidic residues" evidence="1">
    <location>
        <begin position="117"/>
        <end position="129"/>
    </location>
</feature>
<feature type="region of interest" description="Disordered" evidence="1">
    <location>
        <begin position="81"/>
        <end position="215"/>
    </location>
</feature>
<keyword evidence="3" id="KW-1185">Reference proteome</keyword>
<gene>
    <name evidence="2" type="ORF">K505DRAFT_328319</name>
</gene>
<dbReference type="AlphaFoldDB" id="A0A6A6X068"/>
<dbReference type="Proteomes" id="UP000799757">
    <property type="component" value="Unassembled WGS sequence"/>
</dbReference>
<reference evidence="2" key="1">
    <citation type="journal article" date="2020" name="Stud. Mycol.">
        <title>101 Dothideomycetes genomes: a test case for predicting lifestyles and emergence of pathogens.</title>
        <authorList>
            <person name="Haridas S."/>
            <person name="Albert R."/>
            <person name="Binder M."/>
            <person name="Bloem J."/>
            <person name="Labutti K."/>
            <person name="Salamov A."/>
            <person name="Andreopoulos B."/>
            <person name="Baker S."/>
            <person name="Barry K."/>
            <person name="Bills G."/>
            <person name="Bluhm B."/>
            <person name="Cannon C."/>
            <person name="Castanera R."/>
            <person name="Culley D."/>
            <person name="Daum C."/>
            <person name="Ezra D."/>
            <person name="Gonzalez J."/>
            <person name="Henrissat B."/>
            <person name="Kuo A."/>
            <person name="Liang C."/>
            <person name="Lipzen A."/>
            <person name="Lutzoni F."/>
            <person name="Magnuson J."/>
            <person name="Mondo S."/>
            <person name="Nolan M."/>
            <person name="Ohm R."/>
            <person name="Pangilinan J."/>
            <person name="Park H.-J."/>
            <person name="Ramirez L."/>
            <person name="Alfaro M."/>
            <person name="Sun H."/>
            <person name="Tritt A."/>
            <person name="Yoshinaga Y."/>
            <person name="Zwiers L.-H."/>
            <person name="Turgeon B."/>
            <person name="Goodwin S."/>
            <person name="Spatafora J."/>
            <person name="Crous P."/>
            <person name="Grigoriev I."/>
        </authorList>
    </citation>
    <scope>NUCLEOTIDE SEQUENCE</scope>
    <source>
        <strain evidence="2">CBS 109.77</strain>
    </source>
</reference>
<sequence length="215" mass="22442">MPPKKDPAGAASTAAADAVTSTITGFDAKETRILAAAFLSQAGHDKYDYDLMATLAGNSAGTLKKYLPKIKTKATELVPSFGAFLGGAPSHGETSKTAPAKVNGGKKRKTPDAEIDADLKADAKDKDIEADSEDATSKKKVAGKGKGRSKKSKTEDKDSSPENENGVAGAAEQKVTAIKKPRGRPAKKIKAEEEKEDPEADVVVSQAEDENDVDA</sequence>
<evidence type="ECO:0000256" key="1">
    <source>
        <dbReference type="SAM" id="MobiDB-lite"/>
    </source>
</evidence>
<protein>
    <submittedName>
        <fullName evidence="2">Uncharacterized protein</fullName>
    </submittedName>
</protein>
<feature type="compositionally biased region" description="Basic residues" evidence="1">
    <location>
        <begin position="177"/>
        <end position="188"/>
    </location>
</feature>
<proteinExistence type="predicted"/>
<name>A0A6A6X068_9PLEO</name>
<evidence type="ECO:0000313" key="2">
    <source>
        <dbReference type="EMBL" id="KAF2789317.1"/>
    </source>
</evidence>
<organism evidence="2 3">
    <name type="scientific">Melanomma pulvis-pyrius CBS 109.77</name>
    <dbReference type="NCBI Taxonomy" id="1314802"/>
    <lineage>
        <taxon>Eukaryota</taxon>
        <taxon>Fungi</taxon>
        <taxon>Dikarya</taxon>
        <taxon>Ascomycota</taxon>
        <taxon>Pezizomycotina</taxon>
        <taxon>Dothideomycetes</taxon>
        <taxon>Pleosporomycetidae</taxon>
        <taxon>Pleosporales</taxon>
        <taxon>Melanommataceae</taxon>
        <taxon>Melanomma</taxon>
    </lineage>
</organism>
<accession>A0A6A6X068</accession>